<keyword evidence="2" id="KW-1015">Disulfide bond</keyword>
<dbReference type="PROSITE" id="PS01180">
    <property type="entry name" value="CUB"/>
    <property type="match status" value="2"/>
</dbReference>
<evidence type="ECO:0000256" key="2">
    <source>
        <dbReference type="ARBA" id="ARBA00023157"/>
    </source>
</evidence>
<dbReference type="InterPro" id="IPR035914">
    <property type="entry name" value="Sperma_CUB_dom_sf"/>
</dbReference>
<dbReference type="Gene3D" id="2.60.120.290">
    <property type="entry name" value="Spermadhesin, CUB domain"/>
    <property type="match status" value="2"/>
</dbReference>
<feature type="domain" description="CUB" evidence="4">
    <location>
        <begin position="80"/>
        <end position="193"/>
    </location>
</feature>
<evidence type="ECO:0000256" key="1">
    <source>
        <dbReference type="ARBA" id="ARBA00022737"/>
    </source>
</evidence>
<dbReference type="SMART" id="SM00042">
    <property type="entry name" value="CUB"/>
    <property type="match status" value="2"/>
</dbReference>
<organism evidence="5 6">
    <name type="scientific">Strongylocentrotus purpuratus</name>
    <name type="common">Purple sea urchin</name>
    <dbReference type="NCBI Taxonomy" id="7668"/>
    <lineage>
        <taxon>Eukaryota</taxon>
        <taxon>Metazoa</taxon>
        <taxon>Echinodermata</taxon>
        <taxon>Eleutherozoa</taxon>
        <taxon>Echinozoa</taxon>
        <taxon>Echinoidea</taxon>
        <taxon>Euechinoidea</taxon>
        <taxon>Echinacea</taxon>
        <taxon>Camarodonta</taxon>
        <taxon>Echinidea</taxon>
        <taxon>Strongylocentrotidae</taxon>
        <taxon>Strongylocentrotus</taxon>
    </lineage>
</organism>
<protein>
    <recommendedName>
        <fullName evidence="4">CUB domain-containing protein</fullName>
    </recommendedName>
</protein>
<dbReference type="InterPro" id="IPR000859">
    <property type="entry name" value="CUB_dom"/>
</dbReference>
<dbReference type="InParanoid" id="A0A7M7STN3"/>
<dbReference type="OMA" id="EAGMRIN"/>
<evidence type="ECO:0000256" key="3">
    <source>
        <dbReference type="PROSITE-ProRule" id="PRU00059"/>
    </source>
</evidence>
<feature type="domain" description="CUB" evidence="4">
    <location>
        <begin position="1"/>
        <end position="74"/>
    </location>
</feature>
<dbReference type="GeneID" id="115919882"/>
<dbReference type="SUPFAM" id="SSF49854">
    <property type="entry name" value="Spermadhesin, CUB domain"/>
    <property type="match status" value="2"/>
</dbReference>
<keyword evidence="1" id="KW-0677">Repeat</keyword>
<dbReference type="CDD" id="cd00041">
    <property type="entry name" value="CUB"/>
    <property type="match status" value="2"/>
</dbReference>
<dbReference type="RefSeq" id="XP_030830326.1">
    <property type="nucleotide sequence ID" value="XM_030974466.1"/>
</dbReference>
<proteinExistence type="predicted"/>
<evidence type="ECO:0000313" key="6">
    <source>
        <dbReference type="Proteomes" id="UP000007110"/>
    </source>
</evidence>
<evidence type="ECO:0000259" key="4">
    <source>
        <dbReference type="PROSITE" id="PS01180"/>
    </source>
</evidence>
<dbReference type="Pfam" id="PF00431">
    <property type="entry name" value="CUB"/>
    <property type="match status" value="2"/>
</dbReference>
<accession>A0A7M7STN3</accession>
<dbReference type="Proteomes" id="UP000007110">
    <property type="component" value="Unassembled WGS sequence"/>
</dbReference>
<dbReference type="AlphaFoldDB" id="A0A7M7STN3"/>
<keyword evidence="6" id="KW-1185">Reference proteome</keyword>
<comment type="caution">
    <text evidence="3">Lacks conserved residue(s) required for the propagation of feature annotation.</text>
</comment>
<dbReference type="FunFam" id="2.60.120.290:FF:000013">
    <property type="entry name" value="Membrane frizzled-related protein"/>
    <property type="match status" value="1"/>
</dbReference>
<dbReference type="OrthoDB" id="431034at2759"/>
<dbReference type="KEGG" id="spu:115919882"/>
<dbReference type="EnsemblMetazoa" id="XM_030974466">
    <property type="protein sequence ID" value="XP_030830326"/>
    <property type="gene ID" value="LOC115919882"/>
</dbReference>
<sequence length="193" mass="20711">MVDVDDFNLEASTACRFDSLSIYDGSDTSADLIGVYCGTEGPGIVTSTGSSLFLRMESDITGTRSGFHAKYISQGETGGCGTNFTSHAGFISSPNYPEKYDNNADCTFSITGEADKNVTVAFDHFDVEQHTDCDYDSLKIYDGDTDEGSPLATLCGIDMPNPVSSTIGSGLFFRFKSDASVTRTGFSAFFRVQ</sequence>
<dbReference type="PANTHER" id="PTHR24251:SF37">
    <property type="entry name" value="CUB DOMAIN-CONTAINING PROTEIN"/>
    <property type="match status" value="1"/>
</dbReference>
<dbReference type="PANTHER" id="PTHR24251">
    <property type="entry name" value="OVOCHYMASE-RELATED"/>
    <property type="match status" value="1"/>
</dbReference>
<reference evidence="5" key="2">
    <citation type="submission" date="2021-01" db="UniProtKB">
        <authorList>
            <consortium name="EnsemblMetazoa"/>
        </authorList>
    </citation>
    <scope>IDENTIFICATION</scope>
</reference>
<evidence type="ECO:0000313" key="5">
    <source>
        <dbReference type="EnsemblMetazoa" id="XP_030830326"/>
    </source>
</evidence>
<reference evidence="6" key="1">
    <citation type="submission" date="2015-02" db="EMBL/GenBank/DDBJ databases">
        <title>Genome sequencing for Strongylocentrotus purpuratus.</title>
        <authorList>
            <person name="Murali S."/>
            <person name="Liu Y."/>
            <person name="Vee V."/>
            <person name="English A."/>
            <person name="Wang M."/>
            <person name="Skinner E."/>
            <person name="Han Y."/>
            <person name="Muzny D.M."/>
            <person name="Worley K.C."/>
            <person name="Gibbs R.A."/>
        </authorList>
    </citation>
    <scope>NUCLEOTIDE SEQUENCE</scope>
</reference>
<name>A0A7M7STN3_STRPU</name>